<proteinExistence type="predicted"/>
<dbReference type="SMART" id="SM00530">
    <property type="entry name" value="HTH_XRE"/>
    <property type="match status" value="1"/>
</dbReference>
<protein>
    <recommendedName>
        <fullName evidence="1">HTH cro/C1-type domain-containing protein</fullName>
    </recommendedName>
</protein>
<gene>
    <name evidence="2" type="ordered locus">Bd2551</name>
</gene>
<dbReference type="EMBL" id="BX842653">
    <property type="protein sequence ID" value="CAE80348.1"/>
    <property type="molecule type" value="Genomic_DNA"/>
</dbReference>
<evidence type="ECO:0000259" key="1">
    <source>
        <dbReference type="PROSITE" id="PS50943"/>
    </source>
</evidence>
<reference evidence="2 3" key="1">
    <citation type="journal article" date="2004" name="Science">
        <title>A predator unmasked: life cycle of Bdellovibrio bacteriovorus from a genomic perspective.</title>
        <authorList>
            <person name="Rendulic S."/>
            <person name="Jagtap P."/>
            <person name="Rosinus A."/>
            <person name="Eppinger M."/>
            <person name="Baar C."/>
            <person name="Lanz C."/>
            <person name="Keller H."/>
            <person name="Lambert C."/>
            <person name="Evans K.J."/>
            <person name="Goesmann A."/>
            <person name="Meyer F."/>
            <person name="Sockett R.E."/>
            <person name="Schuster S.C."/>
        </authorList>
    </citation>
    <scope>NUCLEOTIDE SEQUENCE [LARGE SCALE GENOMIC DNA]</scope>
    <source>
        <strain evidence="3">ATCC 15356 / DSM 50701 / NCIMB 9529 / HD100</strain>
    </source>
</reference>
<accession>Q6MK61</accession>
<evidence type="ECO:0000313" key="3">
    <source>
        <dbReference type="Proteomes" id="UP000008080"/>
    </source>
</evidence>
<dbReference type="Proteomes" id="UP000008080">
    <property type="component" value="Chromosome"/>
</dbReference>
<dbReference type="SUPFAM" id="SSF47413">
    <property type="entry name" value="lambda repressor-like DNA-binding domains"/>
    <property type="match status" value="1"/>
</dbReference>
<dbReference type="InterPro" id="IPR011873">
    <property type="entry name" value="CHP02147"/>
</dbReference>
<dbReference type="Gene3D" id="1.10.260.40">
    <property type="entry name" value="lambda repressor-like DNA-binding domains"/>
    <property type="match status" value="1"/>
</dbReference>
<keyword evidence="3" id="KW-1185">Reference proteome</keyword>
<dbReference type="eggNOG" id="COG3093">
    <property type="taxonomic scope" value="Bacteria"/>
</dbReference>
<dbReference type="AlphaFoldDB" id="Q6MK61"/>
<evidence type="ECO:0000313" key="2">
    <source>
        <dbReference type="EMBL" id="CAE80348.1"/>
    </source>
</evidence>
<dbReference type="InterPro" id="IPR025537">
    <property type="entry name" value="DUF4423"/>
</dbReference>
<dbReference type="STRING" id="264462.Bd2551"/>
<dbReference type="GO" id="GO:0003677">
    <property type="term" value="F:DNA binding"/>
    <property type="evidence" value="ECO:0007669"/>
    <property type="project" value="InterPro"/>
</dbReference>
<dbReference type="InterPro" id="IPR001387">
    <property type="entry name" value="Cro/C1-type_HTH"/>
</dbReference>
<organism evidence="2 3">
    <name type="scientific">Bdellovibrio bacteriovorus (strain ATCC 15356 / DSM 50701 / NCIMB 9529 / HD100)</name>
    <dbReference type="NCBI Taxonomy" id="264462"/>
    <lineage>
        <taxon>Bacteria</taxon>
        <taxon>Pseudomonadati</taxon>
        <taxon>Bdellovibrionota</taxon>
        <taxon>Bdellovibrionia</taxon>
        <taxon>Bdellovibrionales</taxon>
        <taxon>Pseudobdellovibrionaceae</taxon>
        <taxon>Bdellovibrio</taxon>
    </lineage>
</organism>
<dbReference type="NCBIfam" id="TIGR02147">
    <property type="entry name" value="Fsuc_second"/>
    <property type="match status" value="1"/>
</dbReference>
<dbReference type="Pfam" id="PF14394">
    <property type="entry name" value="DUF4423"/>
    <property type="match status" value="1"/>
</dbReference>
<dbReference type="PROSITE" id="PS50943">
    <property type="entry name" value="HTH_CROC1"/>
    <property type="match status" value="1"/>
</dbReference>
<dbReference type="KEGG" id="bba:Bd2551"/>
<name>Q6MK61_BDEBA</name>
<dbReference type="InterPro" id="IPR010982">
    <property type="entry name" value="Lambda_DNA-bd_dom_sf"/>
</dbReference>
<sequence length="273" mass="31114">MTSPDGLSIKDVMSPHLILKRIIKEKQAHNPRVSLRRIAARMGISSGRLSEILSEKRPLTAYYADKFCAALNLPESDISALKRSLAAPTDKQTFGPVLEEHVVEKLADWKPYALLSFFQTTIYASLRHQHDTRESQIQEISKRLNLTTRELTVLLDAMTQTGLIEWDNSAWRPTHNEATTGYDIPSHARMQGLIADLHLAQEKIKNISVHERDFSSMTLTMDPKDIHKAKKLIRDFRRNFVRVMEKGSKKSVHQISIQFFPIVSSDDPSKESL</sequence>
<dbReference type="HOGENOM" id="CLU_061509_1_0_7"/>
<feature type="domain" description="HTH cro/C1-type" evidence="1">
    <location>
        <begin position="19"/>
        <end position="78"/>
    </location>
</feature>
<dbReference type="CDD" id="cd00093">
    <property type="entry name" value="HTH_XRE"/>
    <property type="match status" value="1"/>
</dbReference>